<evidence type="ECO:0000256" key="1">
    <source>
        <dbReference type="SAM" id="Coils"/>
    </source>
</evidence>
<dbReference type="Proteomes" id="UP000596661">
    <property type="component" value="Chromosome 5"/>
</dbReference>
<organism evidence="2 3">
    <name type="scientific">Cannabis sativa</name>
    <name type="common">Hemp</name>
    <name type="synonym">Marijuana</name>
    <dbReference type="NCBI Taxonomy" id="3483"/>
    <lineage>
        <taxon>Eukaryota</taxon>
        <taxon>Viridiplantae</taxon>
        <taxon>Streptophyta</taxon>
        <taxon>Embryophyta</taxon>
        <taxon>Tracheophyta</taxon>
        <taxon>Spermatophyta</taxon>
        <taxon>Magnoliopsida</taxon>
        <taxon>eudicotyledons</taxon>
        <taxon>Gunneridae</taxon>
        <taxon>Pentapetalae</taxon>
        <taxon>rosids</taxon>
        <taxon>fabids</taxon>
        <taxon>Rosales</taxon>
        <taxon>Cannabaceae</taxon>
        <taxon>Cannabis</taxon>
    </lineage>
</organism>
<keyword evidence="1" id="KW-0175">Coiled coil</keyword>
<name>A0A803PRV0_CANSA</name>
<proteinExistence type="predicted"/>
<protein>
    <submittedName>
        <fullName evidence="2">Uncharacterized protein</fullName>
    </submittedName>
</protein>
<sequence>MSARAQRRVVKTKEEVKERVKASLNDVVSNYETSAKAEKKHVERYKESYNQVNSRISTLENKVSEAQKKFKDLEKKLTSASQDYNIQMEALNEKITAATTLERKLKHHKLEAIEKAAKVVINVDAKDMPSPDVIPEGSSLLSSEIVPALEQTISSDVPTTESSFENPLDSV</sequence>
<dbReference type="AlphaFoldDB" id="A0A803PRV0"/>
<evidence type="ECO:0000313" key="2">
    <source>
        <dbReference type="EnsemblPlants" id="cds.evm.model.05.779"/>
    </source>
</evidence>
<accession>A0A803PRV0</accession>
<keyword evidence="3" id="KW-1185">Reference proteome</keyword>
<dbReference type="Gramene" id="evm.model.05.779">
    <property type="protein sequence ID" value="cds.evm.model.05.779"/>
    <property type="gene ID" value="evm.TU.05.779"/>
</dbReference>
<reference evidence="2" key="1">
    <citation type="submission" date="2018-11" db="EMBL/GenBank/DDBJ databases">
        <authorList>
            <person name="Grassa J C."/>
        </authorList>
    </citation>
    <scope>NUCLEOTIDE SEQUENCE [LARGE SCALE GENOMIC DNA]</scope>
</reference>
<feature type="coiled-coil region" evidence="1">
    <location>
        <begin position="42"/>
        <end position="94"/>
    </location>
</feature>
<dbReference type="EMBL" id="UZAU01000456">
    <property type="status" value="NOT_ANNOTATED_CDS"/>
    <property type="molecule type" value="Genomic_DNA"/>
</dbReference>
<reference evidence="2" key="2">
    <citation type="submission" date="2021-03" db="UniProtKB">
        <authorList>
            <consortium name="EnsemblPlants"/>
        </authorList>
    </citation>
    <scope>IDENTIFICATION</scope>
</reference>
<evidence type="ECO:0000313" key="3">
    <source>
        <dbReference type="Proteomes" id="UP000596661"/>
    </source>
</evidence>
<dbReference type="EnsemblPlants" id="evm.model.05.779">
    <property type="protein sequence ID" value="cds.evm.model.05.779"/>
    <property type="gene ID" value="evm.TU.05.779"/>
</dbReference>